<dbReference type="PANTHER" id="PTHR11452:SF42">
    <property type="entry name" value="ALPHA-GALACTOSIDASE"/>
    <property type="match status" value="1"/>
</dbReference>
<evidence type="ECO:0000256" key="4">
    <source>
        <dbReference type="RuleBase" id="RU361168"/>
    </source>
</evidence>
<dbReference type="RefSeq" id="WP_184305479.1">
    <property type="nucleotide sequence ID" value="NZ_JACHXU010000009.1"/>
</dbReference>
<dbReference type="GO" id="GO:0004557">
    <property type="term" value="F:alpha-galactosidase activity"/>
    <property type="evidence" value="ECO:0007669"/>
    <property type="project" value="UniProtKB-EC"/>
</dbReference>
<keyword evidence="3 4" id="KW-0326">Glycosidase</keyword>
<gene>
    <name evidence="7" type="ORF">FHS27_002905</name>
</gene>
<keyword evidence="8" id="KW-1185">Reference proteome</keyword>
<dbReference type="InterPro" id="IPR002241">
    <property type="entry name" value="Glyco_hydro_27"/>
</dbReference>
<evidence type="ECO:0000256" key="5">
    <source>
        <dbReference type="SAM" id="SignalP"/>
    </source>
</evidence>
<dbReference type="InterPro" id="IPR038637">
    <property type="entry name" value="NPCBM_sf"/>
</dbReference>
<keyword evidence="4" id="KW-1015">Disulfide bond</keyword>
<dbReference type="SMART" id="SM00776">
    <property type="entry name" value="NPCBM"/>
    <property type="match status" value="1"/>
</dbReference>
<reference evidence="7 8" key="1">
    <citation type="submission" date="2020-08" db="EMBL/GenBank/DDBJ databases">
        <title>Genomic Encyclopedia of Type Strains, Phase III (KMG-III): the genomes of soil and plant-associated and newly described type strains.</title>
        <authorList>
            <person name="Whitman W."/>
        </authorList>
    </citation>
    <scope>NUCLEOTIDE SEQUENCE [LARGE SCALE GENOMIC DNA]</scope>
    <source>
        <strain evidence="7 8">CECT 8075</strain>
    </source>
</reference>
<dbReference type="Gene3D" id="2.60.120.1060">
    <property type="entry name" value="NPCBM/NEW2 domain"/>
    <property type="match status" value="1"/>
</dbReference>
<comment type="caution">
    <text evidence="7">The sequence shown here is derived from an EMBL/GenBank/DDBJ whole genome shotgun (WGS) entry which is preliminary data.</text>
</comment>
<keyword evidence="2 4" id="KW-0378">Hydrolase</keyword>
<dbReference type="PANTHER" id="PTHR11452">
    <property type="entry name" value="ALPHA-GALACTOSIDASE/ALPHA-N-ACETYLGALACTOSAMINIDASE"/>
    <property type="match status" value="1"/>
</dbReference>
<dbReference type="Gene3D" id="3.20.20.70">
    <property type="entry name" value="Aldolase class I"/>
    <property type="match status" value="1"/>
</dbReference>
<feature type="signal peptide" evidence="5">
    <location>
        <begin position="1"/>
        <end position="25"/>
    </location>
</feature>
<dbReference type="Pfam" id="PF16499">
    <property type="entry name" value="Melibiase_2"/>
    <property type="match status" value="2"/>
</dbReference>
<dbReference type="AlphaFoldDB" id="A0A7W5DYZ5"/>
<comment type="catalytic activity">
    <reaction evidence="4">
        <text>Hydrolysis of terminal, non-reducing alpha-D-galactose residues in alpha-D-galactosides, including galactose oligosaccharides, galactomannans and galactolipids.</text>
        <dbReference type="EC" id="3.2.1.22"/>
    </reaction>
</comment>
<proteinExistence type="inferred from homology"/>
<evidence type="ECO:0000313" key="7">
    <source>
        <dbReference type="EMBL" id="MBB3207086.1"/>
    </source>
</evidence>
<keyword evidence="5" id="KW-0732">Signal</keyword>
<comment type="similarity">
    <text evidence="1 4">Belongs to the glycosyl hydrolase 27 family.</text>
</comment>
<protein>
    <recommendedName>
        <fullName evidence="4">Alpha-galactosidase</fullName>
        <ecNumber evidence="4">3.2.1.22</ecNumber>
    </recommendedName>
    <alternativeName>
        <fullName evidence="4">Melibiase</fullName>
    </alternativeName>
</protein>
<dbReference type="Gene3D" id="2.60.40.1180">
    <property type="entry name" value="Golgi alpha-mannosidase II"/>
    <property type="match status" value="1"/>
</dbReference>
<dbReference type="InterPro" id="IPR013785">
    <property type="entry name" value="Aldolase_TIM"/>
</dbReference>
<dbReference type="PRINTS" id="PR00740">
    <property type="entry name" value="GLHYDRLASE27"/>
</dbReference>
<accession>A0A7W5DYZ5</accession>
<dbReference type="GO" id="GO:0005975">
    <property type="term" value="P:carbohydrate metabolic process"/>
    <property type="evidence" value="ECO:0007669"/>
    <property type="project" value="InterPro"/>
</dbReference>
<dbReference type="SUPFAM" id="SSF49785">
    <property type="entry name" value="Galactose-binding domain-like"/>
    <property type="match status" value="2"/>
</dbReference>
<dbReference type="EC" id="3.2.1.22" evidence="4"/>
<evidence type="ECO:0000259" key="6">
    <source>
        <dbReference type="SMART" id="SM00776"/>
    </source>
</evidence>
<sequence length="606" mass="66893">MTTIHLLVIARSLLLSSLCALPAMAQTTPSHWQFAPTPPMGWNSWDTFGTSITEAQAKAQVDAMAEYLLPSGYDVFTVDIQWYQPTANSHHYDVNAIYNLSMDEYGRLTPAVNRFPSATGDLGFKLLADYVHSKGLRFGIHIMRGIPKQAVKQNTPVLGTDLRAKDIALTSSTCPWNPDMYGVDATKPEGQAYYDSIVSMYASWGVDYIKCDDISRPYDNVQKAEIEALRKAIDKTDRPIVLSLSPGATPLSSGEHVMNHANLWRITDDFWDRWGLLREMFERVHAWQPYRHPGAWPDADMIPIGIVDFGRPTKFTPDEQVTLMSLWSIARSPLIFGGDMTKLDDFTLGLLTNREVISVNQASTNNRQVSRKNNLIVWAADVLNSGDQYVALFNAQSSGDNTDFAFADYASPVIAGEGNSQEISVSVKGGKRLVLFVKNGGNGFEHDHAVWVNPVLRGPQGERSLTSLKWTHADSGWGSPRVNRTCEDQPLLVNGESVTGIGTHADSTIIYELPEGYETFTTKGVVSRNGSVVFGVLVDRGEQEITDQSDVSVNLADLGISGNVTVHDLWSGKNLGMFKDRFSRELPLHGAGLYRLTPQSSQGTAR</sequence>
<dbReference type="InterPro" id="IPR017853">
    <property type="entry name" value="GH"/>
</dbReference>
<dbReference type="CDD" id="cd14792">
    <property type="entry name" value="GH27"/>
    <property type="match status" value="1"/>
</dbReference>
<dbReference type="InterPro" id="IPR008979">
    <property type="entry name" value="Galactose-bd-like_sf"/>
</dbReference>
<dbReference type="SUPFAM" id="SSF51011">
    <property type="entry name" value="Glycosyl hydrolase domain"/>
    <property type="match status" value="1"/>
</dbReference>
<name>A0A7W5DYZ5_9BACT</name>
<dbReference type="EMBL" id="JACHXU010000009">
    <property type="protein sequence ID" value="MBB3207086.1"/>
    <property type="molecule type" value="Genomic_DNA"/>
</dbReference>
<dbReference type="InterPro" id="IPR013222">
    <property type="entry name" value="Glyco_hyd_98_carb-bd"/>
</dbReference>
<evidence type="ECO:0000256" key="3">
    <source>
        <dbReference type="ARBA" id="ARBA00023295"/>
    </source>
</evidence>
<dbReference type="SUPFAM" id="SSF51445">
    <property type="entry name" value="(Trans)glycosidases"/>
    <property type="match status" value="1"/>
</dbReference>
<evidence type="ECO:0000256" key="2">
    <source>
        <dbReference type="ARBA" id="ARBA00022801"/>
    </source>
</evidence>
<feature type="domain" description="Glycosyl hydrolase family 98 putative carbohydrate-binding module" evidence="6">
    <location>
        <begin position="459"/>
        <end position="568"/>
    </location>
</feature>
<organism evidence="7 8">
    <name type="scientific">Aporhodopirellula rubra</name>
    <dbReference type="NCBI Taxonomy" id="980271"/>
    <lineage>
        <taxon>Bacteria</taxon>
        <taxon>Pseudomonadati</taxon>
        <taxon>Planctomycetota</taxon>
        <taxon>Planctomycetia</taxon>
        <taxon>Pirellulales</taxon>
        <taxon>Pirellulaceae</taxon>
        <taxon>Aporhodopirellula</taxon>
    </lineage>
</organism>
<evidence type="ECO:0000313" key="8">
    <source>
        <dbReference type="Proteomes" id="UP000536179"/>
    </source>
</evidence>
<dbReference type="InterPro" id="IPR013780">
    <property type="entry name" value="Glyco_hydro_b"/>
</dbReference>
<evidence type="ECO:0000256" key="1">
    <source>
        <dbReference type="ARBA" id="ARBA00009743"/>
    </source>
</evidence>
<dbReference type="Proteomes" id="UP000536179">
    <property type="component" value="Unassembled WGS sequence"/>
</dbReference>
<feature type="chain" id="PRO_5030993932" description="Alpha-galactosidase" evidence="5">
    <location>
        <begin position="26"/>
        <end position="606"/>
    </location>
</feature>
<dbReference type="Pfam" id="PF08305">
    <property type="entry name" value="NPCBM"/>
    <property type="match status" value="2"/>
</dbReference>